<evidence type="ECO:0000256" key="2">
    <source>
        <dbReference type="ARBA" id="ARBA00023315"/>
    </source>
</evidence>
<evidence type="ECO:0000313" key="4">
    <source>
        <dbReference type="EMBL" id="SDK81893.1"/>
    </source>
</evidence>
<organism evidence="4 5">
    <name type="scientific">Glycomyces sambucus</name>
    <dbReference type="NCBI Taxonomy" id="380244"/>
    <lineage>
        <taxon>Bacteria</taxon>
        <taxon>Bacillati</taxon>
        <taxon>Actinomycetota</taxon>
        <taxon>Actinomycetes</taxon>
        <taxon>Glycomycetales</taxon>
        <taxon>Glycomycetaceae</taxon>
        <taxon>Glycomyces</taxon>
    </lineage>
</organism>
<dbReference type="SUPFAM" id="SSF55729">
    <property type="entry name" value="Acyl-CoA N-acyltransferases (Nat)"/>
    <property type="match status" value="1"/>
</dbReference>
<dbReference type="InterPro" id="IPR050832">
    <property type="entry name" value="Bact_Acetyltransf"/>
</dbReference>
<dbReference type="OrthoDB" id="9797178at2"/>
<feature type="domain" description="N-acetyltransferase" evidence="3">
    <location>
        <begin position="2"/>
        <end position="152"/>
    </location>
</feature>
<keyword evidence="5" id="KW-1185">Reference proteome</keyword>
<dbReference type="PROSITE" id="PS51186">
    <property type="entry name" value="GNAT"/>
    <property type="match status" value="1"/>
</dbReference>
<keyword evidence="2" id="KW-0012">Acyltransferase</keyword>
<dbReference type="CDD" id="cd04301">
    <property type="entry name" value="NAT_SF"/>
    <property type="match status" value="1"/>
</dbReference>
<dbReference type="AlphaFoldDB" id="A0A1G9F0U9"/>
<keyword evidence="1 4" id="KW-0808">Transferase</keyword>
<dbReference type="InterPro" id="IPR000182">
    <property type="entry name" value="GNAT_dom"/>
</dbReference>
<evidence type="ECO:0000259" key="3">
    <source>
        <dbReference type="PROSITE" id="PS51186"/>
    </source>
</evidence>
<evidence type="ECO:0000313" key="5">
    <source>
        <dbReference type="Proteomes" id="UP000198662"/>
    </source>
</evidence>
<evidence type="ECO:0000256" key="1">
    <source>
        <dbReference type="ARBA" id="ARBA00022679"/>
    </source>
</evidence>
<proteinExistence type="predicted"/>
<dbReference type="PANTHER" id="PTHR43877">
    <property type="entry name" value="AMINOALKYLPHOSPHONATE N-ACETYLTRANSFERASE-RELATED-RELATED"/>
    <property type="match status" value="1"/>
</dbReference>
<reference evidence="5" key="1">
    <citation type="submission" date="2016-10" db="EMBL/GenBank/DDBJ databases">
        <authorList>
            <person name="Varghese N."/>
            <person name="Submissions S."/>
        </authorList>
    </citation>
    <scope>NUCLEOTIDE SEQUENCE [LARGE SCALE GENOMIC DNA]</scope>
    <source>
        <strain evidence="5">CGMCC 4.3147</strain>
    </source>
</reference>
<dbReference type="Gene3D" id="3.40.630.30">
    <property type="match status" value="1"/>
</dbReference>
<dbReference type="Proteomes" id="UP000198662">
    <property type="component" value="Unassembled WGS sequence"/>
</dbReference>
<accession>A0A1G9F0U9</accession>
<protein>
    <submittedName>
        <fullName evidence="4">Putative acetyltransferase</fullName>
    </submittedName>
</protein>
<dbReference type="EMBL" id="FNGF01000002">
    <property type="protein sequence ID" value="SDK81893.1"/>
    <property type="molecule type" value="Genomic_DNA"/>
</dbReference>
<dbReference type="RefSeq" id="WP_091045495.1">
    <property type="nucleotide sequence ID" value="NZ_FNGF01000002.1"/>
</dbReference>
<dbReference type="Pfam" id="PF00583">
    <property type="entry name" value="Acetyltransf_1"/>
    <property type="match status" value="1"/>
</dbReference>
<gene>
    <name evidence="4" type="ORF">SAMN05216298_1502</name>
</gene>
<name>A0A1G9F0U9_9ACTN</name>
<dbReference type="GO" id="GO:0016747">
    <property type="term" value="F:acyltransferase activity, transferring groups other than amino-acyl groups"/>
    <property type="evidence" value="ECO:0007669"/>
    <property type="project" value="InterPro"/>
</dbReference>
<sequence length="172" mass="18016">MTLIRRERDGDRDAVHALHTAAFAGLPHASGGEADLVDALRGTAAWDPRHSLVAEVDGEAAGHVLSTYGTVGEARVLGLGPIGVDPALHRRGIGSALMHAALAAADACGEPAVILLGDPAFYGRFGFVPAADHGVVPEHPEWGPYFQIRTLSAWDEGLRGTFAYAPPFSEFG</sequence>
<dbReference type="InterPro" id="IPR016181">
    <property type="entry name" value="Acyl_CoA_acyltransferase"/>
</dbReference>
<dbReference type="STRING" id="380244.SAMN05216298_1502"/>
<dbReference type="PANTHER" id="PTHR43877:SF1">
    <property type="entry name" value="ACETYLTRANSFERASE"/>
    <property type="match status" value="1"/>
</dbReference>